<evidence type="ECO:0000313" key="2">
    <source>
        <dbReference type="Proteomes" id="UP001183202"/>
    </source>
</evidence>
<evidence type="ECO:0000313" key="1">
    <source>
        <dbReference type="EMBL" id="MDT0352811.1"/>
    </source>
</evidence>
<accession>A0ABU2NFS5</accession>
<comment type="caution">
    <text evidence="1">The sequence shown here is derived from an EMBL/GenBank/DDBJ whole genome shotgun (WGS) entry which is preliminary data.</text>
</comment>
<dbReference type="EMBL" id="JAVREJ010000022">
    <property type="protein sequence ID" value="MDT0352811.1"/>
    <property type="molecule type" value="Genomic_DNA"/>
</dbReference>
<proteinExistence type="predicted"/>
<organism evidence="1 2">
    <name type="scientific">Pseudonocardia charpentierae</name>
    <dbReference type="NCBI Taxonomy" id="3075545"/>
    <lineage>
        <taxon>Bacteria</taxon>
        <taxon>Bacillati</taxon>
        <taxon>Actinomycetota</taxon>
        <taxon>Actinomycetes</taxon>
        <taxon>Pseudonocardiales</taxon>
        <taxon>Pseudonocardiaceae</taxon>
        <taxon>Pseudonocardia</taxon>
    </lineage>
</organism>
<protein>
    <submittedName>
        <fullName evidence="1">Uncharacterized protein</fullName>
    </submittedName>
</protein>
<reference evidence="2" key="1">
    <citation type="submission" date="2023-07" db="EMBL/GenBank/DDBJ databases">
        <title>30 novel species of actinomycetes from the DSMZ collection.</title>
        <authorList>
            <person name="Nouioui I."/>
        </authorList>
    </citation>
    <scope>NUCLEOTIDE SEQUENCE [LARGE SCALE GENOMIC DNA]</scope>
    <source>
        <strain evidence="2">DSM 45834</strain>
    </source>
</reference>
<name>A0ABU2NFS5_9PSEU</name>
<gene>
    <name evidence="1" type="ORF">RM445_25130</name>
</gene>
<sequence length="133" mass="13216">MLGAAAAVTAVVAPPTATGTTAIKTTGPLAPVQNAAPAPARETLAAPELTVPTPALPAEPPTVQVADLIDGVTADMQKVTPTAAARVVTVATKTALLSPAALRQAVVSNALSKLGKPYRWGPPARTPSTAPGW</sequence>
<dbReference type="Proteomes" id="UP001183202">
    <property type="component" value="Unassembled WGS sequence"/>
</dbReference>
<keyword evidence="2" id="KW-1185">Reference proteome</keyword>